<protein>
    <submittedName>
        <fullName evidence="1">Uncharacterized protein</fullName>
    </submittedName>
</protein>
<dbReference type="EMBL" id="JAEPES010000003">
    <property type="protein sequence ID" value="MBK4347934.1"/>
    <property type="molecule type" value="Genomic_DNA"/>
</dbReference>
<organism evidence="1 3">
    <name type="scientific">Lacisediminihabitans changchengi</name>
    <dbReference type="NCBI Taxonomy" id="2787634"/>
    <lineage>
        <taxon>Bacteria</taxon>
        <taxon>Bacillati</taxon>
        <taxon>Actinomycetota</taxon>
        <taxon>Actinomycetes</taxon>
        <taxon>Micrococcales</taxon>
        <taxon>Microbacteriaceae</taxon>
        <taxon>Lacisediminihabitans</taxon>
    </lineage>
</organism>
<sequence>MAHPYPLHVAVDVECYCCRLIQPFTFSSPNDQLVCAQCSRHYGDGKAEKRDLDHLAMWSARYSELAQRYRDLAETTDAERMSAAATETELRARVAELTTAIANDFAATDLGGSRALVENEVVTRAERRAELANRLNDRIMAVLWQLDRLHHSTDKATCSCGKRLVDCGESMAIEPQRQAIRDWERRNLALRASGKRDALPDDFGG</sequence>
<accession>A0A934SQ23</accession>
<dbReference type="RefSeq" id="WP_200555225.1">
    <property type="nucleotide sequence ID" value="NZ_JAEPES010000001.1"/>
</dbReference>
<proteinExistence type="predicted"/>
<dbReference type="AlphaFoldDB" id="A0A934SQ23"/>
<dbReference type="Proteomes" id="UP000636458">
    <property type="component" value="Unassembled WGS sequence"/>
</dbReference>
<gene>
    <name evidence="1" type="ORF">IV501_04795</name>
    <name evidence="2" type="ORF">IV501_09830</name>
</gene>
<evidence type="ECO:0000313" key="1">
    <source>
        <dbReference type="EMBL" id="MBK4346943.1"/>
    </source>
</evidence>
<evidence type="ECO:0000313" key="3">
    <source>
        <dbReference type="Proteomes" id="UP000636458"/>
    </source>
</evidence>
<reference evidence="1" key="1">
    <citation type="submission" date="2021-01" db="EMBL/GenBank/DDBJ databases">
        <title>Lacisediminihabitans sp. nov. strain G11-30, isolated from Antarctic Soil.</title>
        <authorList>
            <person name="Li J."/>
        </authorList>
    </citation>
    <scope>NUCLEOTIDE SEQUENCE</scope>
    <source>
        <strain evidence="1">G11-30</strain>
    </source>
</reference>
<evidence type="ECO:0000313" key="2">
    <source>
        <dbReference type="EMBL" id="MBK4347934.1"/>
    </source>
</evidence>
<keyword evidence="3" id="KW-1185">Reference proteome</keyword>
<name>A0A934SQ23_9MICO</name>
<comment type="caution">
    <text evidence="1">The sequence shown here is derived from an EMBL/GenBank/DDBJ whole genome shotgun (WGS) entry which is preliminary data.</text>
</comment>
<dbReference type="EMBL" id="JAEPES010000001">
    <property type="protein sequence ID" value="MBK4346943.1"/>
    <property type="molecule type" value="Genomic_DNA"/>
</dbReference>